<feature type="compositionally biased region" description="Acidic residues" evidence="6">
    <location>
        <begin position="1784"/>
        <end position="1796"/>
    </location>
</feature>
<organism evidence="8 9">
    <name type="scientific">Thalassiosira pseudonana</name>
    <name type="common">Marine diatom</name>
    <name type="synonym">Cyclotella nana</name>
    <dbReference type="NCBI Taxonomy" id="35128"/>
    <lineage>
        <taxon>Eukaryota</taxon>
        <taxon>Sar</taxon>
        <taxon>Stramenopiles</taxon>
        <taxon>Ochrophyta</taxon>
        <taxon>Bacillariophyta</taxon>
        <taxon>Coscinodiscophyceae</taxon>
        <taxon>Thalassiosirophycidae</taxon>
        <taxon>Thalassiosirales</taxon>
        <taxon>Thalassiosiraceae</taxon>
        <taxon>Thalassiosira</taxon>
    </lineage>
</organism>
<dbReference type="Proteomes" id="UP000001449">
    <property type="component" value="Chromosome 9"/>
</dbReference>
<evidence type="ECO:0000256" key="3">
    <source>
        <dbReference type="ARBA" id="ARBA00015817"/>
    </source>
</evidence>
<feature type="region of interest" description="Disordered" evidence="6">
    <location>
        <begin position="374"/>
        <end position="457"/>
    </location>
</feature>
<feature type="region of interest" description="Disordered" evidence="6">
    <location>
        <begin position="494"/>
        <end position="522"/>
    </location>
</feature>
<evidence type="ECO:0000256" key="6">
    <source>
        <dbReference type="SAM" id="MobiDB-lite"/>
    </source>
</evidence>
<feature type="region of interest" description="Disordered" evidence="6">
    <location>
        <begin position="134"/>
        <end position="291"/>
    </location>
</feature>
<dbReference type="GO" id="GO:2000786">
    <property type="term" value="P:positive regulation of autophagosome assembly"/>
    <property type="evidence" value="ECO:0000318"/>
    <property type="project" value="GO_Central"/>
</dbReference>
<feature type="compositionally biased region" description="Acidic residues" evidence="6">
    <location>
        <begin position="376"/>
        <end position="391"/>
    </location>
</feature>
<dbReference type="EMBL" id="CM000645">
    <property type="protein sequence ID" value="EED90444.1"/>
    <property type="molecule type" value="Genomic_DNA"/>
</dbReference>
<dbReference type="STRING" id="35128.B8C888"/>
<feature type="compositionally biased region" description="Basic residues" evidence="6">
    <location>
        <begin position="826"/>
        <end position="836"/>
    </location>
</feature>
<feature type="compositionally biased region" description="Acidic residues" evidence="6">
    <location>
        <begin position="412"/>
        <end position="423"/>
    </location>
</feature>
<keyword evidence="9" id="KW-1185">Reference proteome</keyword>
<dbReference type="HOGENOM" id="CLU_230767_0_0_1"/>
<reference evidence="8 9" key="2">
    <citation type="journal article" date="2008" name="Nature">
        <title>The Phaeodactylum genome reveals the evolutionary history of diatom genomes.</title>
        <authorList>
            <person name="Bowler C."/>
            <person name="Allen A.E."/>
            <person name="Badger J.H."/>
            <person name="Grimwood J."/>
            <person name="Jabbari K."/>
            <person name="Kuo A."/>
            <person name="Maheswari U."/>
            <person name="Martens C."/>
            <person name="Maumus F."/>
            <person name="Otillar R.P."/>
            <person name="Rayko E."/>
            <person name="Salamov A."/>
            <person name="Vandepoele K."/>
            <person name="Beszteri B."/>
            <person name="Gruber A."/>
            <person name="Heijde M."/>
            <person name="Katinka M."/>
            <person name="Mock T."/>
            <person name="Valentin K."/>
            <person name="Verret F."/>
            <person name="Berges J.A."/>
            <person name="Brownlee C."/>
            <person name="Cadoret J.P."/>
            <person name="Chiovitti A."/>
            <person name="Choi C.J."/>
            <person name="Coesel S."/>
            <person name="De Martino A."/>
            <person name="Detter J.C."/>
            <person name="Durkin C."/>
            <person name="Falciatore A."/>
            <person name="Fournet J."/>
            <person name="Haruta M."/>
            <person name="Huysman M.J."/>
            <person name="Jenkins B.D."/>
            <person name="Jiroutova K."/>
            <person name="Jorgensen R.E."/>
            <person name="Joubert Y."/>
            <person name="Kaplan A."/>
            <person name="Kroger N."/>
            <person name="Kroth P.G."/>
            <person name="La Roche J."/>
            <person name="Lindquist E."/>
            <person name="Lommer M."/>
            <person name="Martin-Jezequel V."/>
            <person name="Lopez P.J."/>
            <person name="Lucas S."/>
            <person name="Mangogna M."/>
            <person name="McGinnis K."/>
            <person name="Medlin L.K."/>
            <person name="Montsant A."/>
            <person name="Oudot-Le Secq M.P."/>
            <person name="Napoli C."/>
            <person name="Obornik M."/>
            <person name="Parker M.S."/>
            <person name="Petit J.L."/>
            <person name="Porcel B.M."/>
            <person name="Poulsen N."/>
            <person name="Robison M."/>
            <person name="Rychlewski L."/>
            <person name="Rynearson T.A."/>
            <person name="Schmutz J."/>
            <person name="Shapiro H."/>
            <person name="Siaut M."/>
            <person name="Stanley M."/>
            <person name="Sussman M.R."/>
            <person name="Taylor A.R."/>
            <person name="Vardi A."/>
            <person name="von Dassow P."/>
            <person name="Vyverman W."/>
            <person name="Willis A."/>
            <person name="Wyrwicz L.S."/>
            <person name="Rokhsar D.S."/>
            <person name="Weissenbach J."/>
            <person name="Armbrust E.V."/>
            <person name="Green B.R."/>
            <person name="Van de Peer Y."/>
            <person name="Grigoriev I.V."/>
        </authorList>
    </citation>
    <scope>NUCLEOTIDE SEQUENCE [LARGE SCALE GENOMIC DNA]</scope>
    <source>
        <strain evidence="8 9">CCMP1335</strain>
    </source>
</reference>
<dbReference type="GO" id="GO:0005096">
    <property type="term" value="F:GTPase activator activity"/>
    <property type="evidence" value="ECO:0000318"/>
    <property type="project" value="GO_Central"/>
</dbReference>
<feature type="compositionally biased region" description="Polar residues" evidence="6">
    <location>
        <begin position="234"/>
        <end position="246"/>
    </location>
</feature>
<comment type="similarity">
    <text evidence="2">Belongs to the Rab3-GAP catalytic subunit family.</text>
</comment>
<feature type="region of interest" description="Disordered" evidence="6">
    <location>
        <begin position="806"/>
        <end position="840"/>
    </location>
</feature>
<comment type="subcellular location">
    <subcellularLocation>
        <location evidence="1">Cytoplasm</location>
    </subcellularLocation>
</comment>
<feature type="compositionally biased region" description="Basic residues" evidence="6">
    <location>
        <begin position="30"/>
        <end position="51"/>
    </location>
</feature>
<evidence type="ECO:0000256" key="5">
    <source>
        <dbReference type="ARBA" id="ARBA00022490"/>
    </source>
</evidence>
<evidence type="ECO:0000256" key="1">
    <source>
        <dbReference type="ARBA" id="ARBA00004496"/>
    </source>
</evidence>
<feature type="compositionally biased region" description="Polar residues" evidence="6">
    <location>
        <begin position="278"/>
        <end position="291"/>
    </location>
</feature>
<dbReference type="InterPro" id="IPR045700">
    <property type="entry name" value="Rab3GAP1"/>
</dbReference>
<dbReference type="PaxDb" id="35128-Thaps23992"/>
<feature type="compositionally biased region" description="Acidic residues" evidence="6">
    <location>
        <begin position="436"/>
        <end position="457"/>
    </location>
</feature>
<evidence type="ECO:0000313" key="9">
    <source>
        <dbReference type="Proteomes" id="UP000001449"/>
    </source>
</evidence>
<dbReference type="PANTHER" id="PTHR21422:SF9">
    <property type="entry name" value="RAB3 GTPASE-ACTIVATING PROTEIN CATALYTIC SUBUNIT"/>
    <property type="match status" value="1"/>
</dbReference>
<dbReference type="GO" id="GO:0005737">
    <property type="term" value="C:cytoplasm"/>
    <property type="evidence" value="ECO:0007669"/>
    <property type="project" value="UniProtKB-SubCell"/>
</dbReference>
<accession>B8C888</accession>
<dbReference type="RefSeq" id="XP_002292469.1">
    <property type="nucleotide sequence ID" value="XM_002292433.1"/>
</dbReference>
<feature type="region of interest" description="Disordered" evidence="6">
    <location>
        <begin position="1774"/>
        <end position="1796"/>
    </location>
</feature>
<feature type="region of interest" description="Disordered" evidence="6">
    <location>
        <begin position="316"/>
        <end position="360"/>
    </location>
</feature>
<dbReference type="GeneID" id="7453038"/>
<keyword evidence="4" id="KW-0343">GTPase activation</keyword>
<dbReference type="PANTHER" id="PTHR21422">
    <property type="entry name" value="RAB3 GTPASE-ACTIVATING PROTEIN CATALYTIC SUBUNIT"/>
    <property type="match status" value="1"/>
</dbReference>
<evidence type="ECO:0000313" key="8">
    <source>
        <dbReference type="EMBL" id="EED90444.1"/>
    </source>
</evidence>
<dbReference type="Pfam" id="PF13890">
    <property type="entry name" value="Rab3-GTPase_cat"/>
    <property type="match status" value="1"/>
</dbReference>
<feature type="compositionally biased region" description="Basic and acidic residues" evidence="6">
    <location>
        <begin position="609"/>
        <end position="620"/>
    </location>
</feature>
<evidence type="ECO:0000259" key="7">
    <source>
        <dbReference type="Pfam" id="PF13890"/>
    </source>
</evidence>
<evidence type="ECO:0000256" key="2">
    <source>
        <dbReference type="ARBA" id="ARBA00008856"/>
    </source>
</evidence>
<name>B8C888_THAPS</name>
<feature type="region of interest" description="Disordered" evidence="6">
    <location>
        <begin position="599"/>
        <end position="648"/>
    </location>
</feature>
<feature type="domain" description="Rab3GAP catalytic subunit conserved" evidence="7">
    <location>
        <begin position="1832"/>
        <end position="2016"/>
    </location>
</feature>
<feature type="region of interest" description="Disordered" evidence="6">
    <location>
        <begin position="954"/>
        <end position="975"/>
    </location>
</feature>
<protein>
    <recommendedName>
        <fullName evidence="3">Rab3 GTPase-activating protein catalytic subunit</fullName>
    </recommendedName>
</protein>
<dbReference type="InterPro" id="IPR026147">
    <property type="entry name" value="Rab3GAP1_conserved"/>
</dbReference>
<reference evidence="8 9" key="1">
    <citation type="journal article" date="2004" name="Science">
        <title>The genome of the diatom Thalassiosira pseudonana: ecology, evolution, and metabolism.</title>
        <authorList>
            <person name="Armbrust E.V."/>
            <person name="Berges J.A."/>
            <person name="Bowler C."/>
            <person name="Green B.R."/>
            <person name="Martinez D."/>
            <person name="Putnam N.H."/>
            <person name="Zhou S."/>
            <person name="Allen A.E."/>
            <person name="Apt K.E."/>
            <person name="Bechner M."/>
            <person name="Brzezinski M.A."/>
            <person name="Chaal B.K."/>
            <person name="Chiovitti A."/>
            <person name="Davis A.K."/>
            <person name="Demarest M.S."/>
            <person name="Detter J.C."/>
            <person name="Glavina T."/>
            <person name="Goodstein D."/>
            <person name="Hadi M.Z."/>
            <person name="Hellsten U."/>
            <person name="Hildebrand M."/>
            <person name="Jenkins B.D."/>
            <person name="Jurka J."/>
            <person name="Kapitonov V.V."/>
            <person name="Kroger N."/>
            <person name="Lau W.W."/>
            <person name="Lane T.W."/>
            <person name="Larimer F.W."/>
            <person name="Lippmeier J.C."/>
            <person name="Lucas S."/>
            <person name="Medina M."/>
            <person name="Montsant A."/>
            <person name="Obornik M."/>
            <person name="Parker M.S."/>
            <person name="Palenik B."/>
            <person name="Pazour G.J."/>
            <person name="Richardson P.M."/>
            <person name="Rynearson T.A."/>
            <person name="Saito M.A."/>
            <person name="Schwartz D.C."/>
            <person name="Thamatrakoln K."/>
            <person name="Valentin K."/>
            <person name="Vardi A."/>
            <person name="Wilkerson F.P."/>
            <person name="Rokhsar D.S."/>
        </authorList>
    </citation>
    <scope>NUCLEOTIDE SEQUENCE [LARGE SCALE GENOMIC DNA]</scope>
    <source>
        <strain evidence="8 9">CCMP1335</strain>
    </source>
</reference>
<feature type="compositionally biased region" description="Polar residues" evidence="6">
    <location>
        <begin position="494"/>
        <end position="511"/>
    </location>
</feature>
<gene>
    <name evidence="8" type="ORF">THAPSDRAFT_23992</name>
</gene>
<feature type="region of interest" description="Disordered" evidence="6">
    <location>
        <begin position="899"/>
        <end position="926"/>
    </location>
</feature>
<feature type="region of interest" description="Disordered" evidence="6">
    <location>
        <begin position="1"/>
        <end position="70"/>
    </location>
</feature>
<proteinExistence type="inferred from homology"/>
<feature type="compositionally biased region" description="Low complexity" evidence="6">
    <location>
        <begin position="807"/>
        <end position="824"/>
    </location>
</feature>
<feature type="compositionally biased region" description="Low complexity" evidence="6">
    <location>
        <begin position="16"/>
        <end position="29"/>
    </location>
</feature>
<feature type="compositionally biased region" description="Basic residues" evidence="6">
    <location>
        <begin position="621"/>
        <end position="636"/>
    </location>
</feature>
<feature type="compositionally biased region" description="Basic and acidic residues" evidence="6">
    <location>
        <begin position="899"/>
        <end position="915"/>
    </location>
</feature>
<sequence length="2241" mass="247025">MSSVDSTSSRDNDTASMLSSNSSIGGKSWSSKKRLSGIRKLKDKIKSRQKSSIKNIEVGAGEGDDNVSCIDEMGDLQDVHRVEGEGENGFGSLLDDTEIGDTQRALLETSVDDADDIICTVGGNKSDGPCHEFLSNVEEDPDSLNGGETAIVDRSGYKQNSKMNEVDEFAPVKSAQEDDDIDNSTSKDEGGECGLQSPHESITDSSAQIQHHPENNESNSATEVAANGKEESSLAVNPINNDADTNSIREEEQISAYPSNSNLPPRRPMLMPPKIVISPTSHQSTPSAVGQLKSFTETSAPATVSAVDSMAQFSTIRGPSPKKLKSPHSKDIFDFDMSMDTSDGAESTGSGGNDAKDECVRDFDDCSENLVMDAIDNNEDATDGFNVDENEIATAGEKTSEHTPTNVGGEQKEEEEEDDDVDDNLCGGWKNVAEESNTEESGNEVGENDESFAETNEANEEITINGWKSVNLIERDVFTGKHVSFKEGVLSQLNTPRSTFQTDKSTPSPSNHKLETPPPTTVSAADSMARFSSISGPSPVKLNGPSVKCFGFDVSMDTTLDEGLAQSDTLGGEESDGSDVDMIVWSGLCDGVTIAIGEDEDTVAGGSSADERSLKEDPSPRKRRGSRFRRSPRKSLRPHDEGAKHTKVYHPSTVLSSRMANQISNMPTTTSLLHQEYNVDHSCSTPLERLARDIGNTFRQWNVHQGCDRHVSLDWKEKIDALEDEIGVNDSVEDTTRSERQIDAYMNAERLNLAIASDLELDNDRVMSMDICMNRFANRSRKINEWRGDDNAKPSERVDTTERKFGPPAALQEPQPQSPPELQQVKQRRAASKHSNRGAQCIRSKKISFQTIGYSPQNVGTPSSRGGSQSMAWNRRRYTIPLVLSLWDAPIIATSVEAAERTSKDEASGSIERKKQSIPLSLQSDPSHSSYSLLGEYGLLSSCGNSRSLYSITDSSAHASTPGSASDNTVKSQAPSRNVAFDHSLRPLESGLAQDISSLFNIGQHITLSLDVSSVQSSSRYQQQSRPQQDIQSLYDDIHAYITSVFKEAIEEKHLAQRGRRHRMKQLLKRQLRREQKVQQLQSRHCANGDIVEVGSQSKPYELDGEEGGEELTFYDTEDKENEIYSVNYESEMTHDIEEDGQYDDNDESDSMDGALSLDEELELRQHEIHAEVAASLSSILQAALNFAASENDCCIPVFGLWSIYCGASRVNDKIENRGDLFGGGICAAPSWIPSSYRADGSISGSGWNDVNDEASFQKILLSSPSLVGTCQSGVFRSIHRVYSITHHPLPMHLSTLHGLACVLLSQCPSQIDGRVMVTAARHCYHWEHDNEKNARRGEDQDWRMLCFITDDESTSAVEVYRQKCRRQALLLLERASSPWEYRSLPIWGPREGSPLLSLSASVSWGVVPLEHSTGDVTTHNDVPYENNVPPPPHLLQLPLKIRSSKFVPSPNELLDMEYALQSAAFDPLGLGVKESDGSIEFGPREPIFFASAKLDANAPCATLSANTRCVLAAVLRCGSLGLDVLPGHLTKKEVLSSLGKKKSETLDVGDDVNEAISESERVIREALKHVGPVTARLVDAMDWADLEKSAQLSDLDRGISEALQRVGDGGMYPTPPVEVFALDMNSDSYAMNYEVISQIKGSPPGRLLSILFAHMARLRTPPSMMRLWLAFVAELRSRWDLNESLPNLGYVPGLDNKADTQHGYSWGLHKSDHRVLGHRANLAAFVNSSEPDPDRDYCIINQKLQVFNICIECKMSADALHEKMEQDVSMLESDSVSERIQSDDDGDDDEFFDPDEEEEVEFSSSASETINNHTIEQMLKSKAAKVKRGHNHNRVGARCPVPDVLPLIETGDQLYAPYLQRTMPVTDEEEEKQKKLLGVSRKDEDEKRVSIQSRIAISQRLQKPKLLSDMSSFKAANQGAVFEDFVRWYGNPQNPLSEEVNGETARRAAQYRSKLPPEEAKVLALEEASEAIAILMSLRAFWEDSWDEAEPCPAFEQEPLFDPYSTVEMVFHSFETIHPAILMEQALAVNLANARFVLEVATKPVKQVPSIKRALHHLLTSIDTAIERLTKDAAEGCLFTSPRSSSNKSEPLVYVSTSTITSCEEACDAIGEMEILLSRSLALLQQFPGQYKLVDSFLQCKHGEFIFLKDPSERNAFLSAIKNHQLCNNSRAVSETSHFPEASMREYVIRNSDVENPCQLSARLVTSAKGGHTDSSLFNGSLLLALTKSSHEADTLQRQE</sequence>
<dbReference type="KEGG" id="tps:THAPSDRAFT_23992"/>
<keyword evidence="5" id="KW-0963">Cytoplasm</keyword>
<feature type="compositionally biased region" description="Polar residues" evidence="6">
    <location>
        <begin position="339"/>
        <end position="348"/>
    </location>
</feature>
<dbReference type="InParanoid" id="B8C888"/>
<evidence type="ECO:0000256" key="4">
    <source>
        <dbReference type="ARBA" id="ARBA00022468"/>
    </source>
</evidence>
<feature type="compositionally biased region" description="Polar residues" evidence="6">
    <location>
        <begin position="198"/>
        <end position="209"/>
    </location>
</feature>
<dbReference type="eggNOG" id="KOG2390">
    <property type="taxonomic scope" value="Eukaryota"/>
</dbReference>